<feature type="transmembrane region" description="Helical" evidence="1">
    <location>
        <begin position="284"/>
        <end position="303"/>
    </location>
</feature>
<dbReference type="Gene3D" id="3.90.550.10">
    <property type="entry name" value="Spore Coat Polysaccharide Biosynthesis Protein SpsA, Chain A"/>
    <property type="match status" value="1"/>
</dbReference>
<feature type="transmembrane region" description="Helical" evidence="1">
    <location>
        <begin position="257"/>
        <end position="278"/>
    </location>
</feature>
<protein>
    <submittedName>
        <fullName evidence="3">Glycosyltransferase</fullName>
    </submittedName>
</protein>
<dbReference type="Proteomes" id="UP000245977">
    <property type="component" value="Chromosome"/>
</dbReference>
<dbReference type="GO" id="GO:0016758">
    <property type="term" value="F:hexosyltransferase activity"/>
    <property type="evidence" value="ECO:0007669"/>
    <property type="project" value="UniProtKB-ARBA"/>
</dbReference>
<dbReference type="InterPro" id="IPR001173">
    <property type="entry name" value="Glyco_trans_2-like"/>
</dbReference>
<evidence type="ECO:0000256" key="1">
    <source>
        <dbReference type="SAM" id="Phobius"/>
    </source>
</evidence>
<dbReference type="InterPro" id="IPR029044">
    <property type="entry name" value="Nucleotide-diphossugar_trans"/>
</dbReference>
<organism evidence="3 4">
    <name type="scientific">Acinetobacter defluvii</name>
    <dbReference type="NCBI Taxonomy" id="1871111"/>
    <lineage>
        <taxon>Bacteria</taxon>
        <taxon>Pseudomonadati</taxon>
        <taxon>Pseudomonadota</taxon>
        <taxon>Gammaproteobacteria</taxon>
        <taxon>Moraxellales</taxon>
        <taxon>Moraxellaceae</taxon>
        <taxon>Acinetobacter</taxon>
    </lineage>
</organism>
<dbReference type="Pfam" id="PF00535">
    <property type="entry name" value="Glycos_transf_2"/>
    <property type="match status" value="1"/>
</dbReference>
<feature type="domain" description="Glycosyltransferase 2-like" evidence="2">
    <location>
        <begin position="8"/>
        <end position="134"/>
    </location>
</feature>
<dbReference type="OrthoDB" id="6813549at2"/>
<keyword evidence="1" id="KW-1133">Transmembrane helix</keyword>
<dbReference type="STRING" id="1871111.GCA_001704615_00394"/>
<proteinExistence type="predicted"/>
<sequence>MQSSPLVSIITPFFNNQTTIIETIISVKSQSYNNIEHIIIDDGSSTPIFEVKTIKNYLSDIITIQQKNMGVAAARNNAVQQAKGDILVFLDADDLIDTLYVEKVVSAFLQYNNASMVACYVQEIGRSQKKIKIKKFNLEEFYFHNTLFPSIMAVKKDLFDQVGGYNTSLKVCEDWDLYLKIAKINPNVFIIPEYLFYYRKHKNLSSLTDLMSKDKHIVHQAYYQLYREHYNFYDEVLVSPLNVAYLKLKTDKRVKKVFKIIKILLAFILLCAVLNLKISYIDTFGLIVNISGIFLILILFFLMSHAEKKLKKFNFDKIPQIHTTKE</sequence>
<keyword evidence="4" id="KW-1185">Reference proteome</keyword>
<keyword evidence="1" id="KW-0812">Transmembrane</keyword>
<dbReference type="PANTHER" id="PTHR22916">
    <property type="entry name" value="GLYCOSYLTRANSFERASE"/>
    <property type="match status" value="1"/>
</dbReference>
<gene>
    <name evidence="3" type="ORF">DJ533_05615</name>
</gene>
<evidence type="ECO:0000313" key="4">
    <source>
        <dbReference type="Proteomes" id="UP000245977"/>
    </source>
</evidence>
<name>A0A2S2FAU5_9GAMM</name>
<reference evidence="3" key="1">
    <citation type="submission" date="2019-08" db="EMBL/GenBank/DDBJ databases">
        <title>The complete genome of Acinetobacter defluvii strain WCHAD010030.</title>
        <authorList>
            <person name="Hu Y."/>
            <person name="Qin J."/>
            <person name="Feng Y."/>
            <person name="Zong Z."/>
        </authorList>
    </citation>
    <scope>NUCLEOTIDE SEQUENCE</scope>
    <source>
        <strain evidence="3">WCHA30</strain>
    </source>
</reference>
<dbReference type="EMBL" id="CP029397">
    <property type="protein sequence ID" value="AWL28097.1"/>
    <property type="molecule type" value="Genomic_DNA"/>
</dbReference>
<dbReference type="RefSeq" id="WP_065994311.1">
    <property type="nucleotide sequence ID" value="NZ_CP029397.2"/>
</dbReference>
<accession>A0A2S2FAU5</accession>
<keyword evidence="1" id="KW-0472">Membrane</keyword>
<dbReference type="AlphaFoldDB" id="A0A2S2FAU5"/>
<dbReference type="SUPFAM" id="SSF53448">
    <property type="entry name" value="Nucleotide-diphospho-sugar transferases"/>
    <property type="match status" value="1"/>
</dbReference>
<evidence type="ECO:0000259" key="2">
    <source>
        <dbReference type="Pfam" id="PF00535"/>
    </source>
</evidence>
<dbReference type="PANTHER" id="PTHR22916:SF3">
    <property type="entry name" value="UDP-GLCNAC:BETAGAL BETA-1,3-N-ACETYLGLUCOSAMINYLTRANSFERASE-LIKE PROTEIN 1"/>
    <property type="match status" value="1"/>
</dbReference>
<evidence type="ECO:0000313" key="3">
    <source>
        <dbReference type="EMBL" id="AWL28097.1"/>
    </source>
</evidence>
<dbReference type="KEGG" id="adv:DJ533_05615"/>